<organism evidence="14">
    <name type="scientific">Caligus rogercresseyi</name>
    <name type="common">Sea louse</name>
    <dbReference type="NCBI Taxonomy" id="217165"/>
    <lineage>
        <taxon>Eukaryota</taxon>
        <taxon>Metazoa</taxon>
        <taxon>Ecdysozoa</taxon>
        <taxon>Arthropoda</taxon>
        <taxon>Crustacea</taxon>
        <taxon>Multicrustacea</taxon>
        <taxon>Hexanauplia</taxon>
        <taxon>Copepoda</taxon>
        <taxon>Siphonostomatoida</taxon>
        <taxon>Caligidae</taxon>
        <taxon>Caligus</taxon>
    </lineage>
</organism>
<evidence type="ECO:0000256" key="7">
    <source>
        <dbReference type="ARBA" id="ARBA00023136"/>
    </source>
</evidence>
<keyword evidence="6 12" id="KW-1133">Transmembrane helix</keyword>
<evidence type="ECO:0000256" key="10">
    <source>
        <dbReference type="ARBA" id="ARBA00041723"/>
    </source>
</evidence>
<comment type="subcellular location">
    <subcellularLocation>
        <location evidence="1">Membrane</location>
        <topology evidence="1">Multi-pass membrane protein</topology>
    </subcellularLocation>
</comment>
<evidence type="ECO:0000256" key="2">
    <source>
        <dbReference type="ARBA" id="ARBA00008066"/>
    </source>
</evidence>
<evidence type="ECO:0000256" key="5">
    <source>
        <dbReference type="ARBA" id="ARBA00022970"/>
    </source>
</evidence>
<keyword evidence="5" id="KW-0029">Amino-acid transport</keyword>
<keyword evidence="3" id="KW-0813">Transport</keyword>
<evidence type="ECO:0000259" key="13">
    <source>
        <dbReference type="Pfam" id="PF01490"/>
    </source>
</evidence>
<comment type="function">
    <text evidence="8">Putative sodium-dependent amino acid/proton antiporter.</text>
</comment>
<comment type="similarity">
    <text evidence="2">Belongs to the amino acid/polyamine transporter 2 family.</text>
</comment>
<feature type="transmembrane region" description="Helical" evidence="12">
    <location>
        <begin position="50"/>
        <end position="72"/>
    </location>
</feature>
<keyword evidence="7 12" id="KW-0472">Membrane</keyword>
<feature type="transmembrane region" description="Helical" evidence="12">
    <location>
        <begin position="290"/>
        <end position="312"/>
    </location>
</feature>
<feature type="transmembrane region" description="Helical" evidence="12">
    <location>
        <begin position="396"/>
        <end position="419"/>
    </location>
</feature>
<evidence type="ECO:0000256" key="11">
    <source>
        <dbReference type="SAM" id="MobiDB-lite"/>
    </source>
</evidence>
<feature type="transmembrane region" description="Helical" evidence="12">
    <location>
        <begin position="248"/>
        <end position="270"/>
    </location>
</feature>
<dbReference type="InterPro" id="IPR013057">
    <property type="entry name" value="AA_transpt_TM"/>
</dbReference>
<name>C1BQ16_CALRO</name>
<evidence type="ECO:0000256" key="3">
    <source>
        <dbReference type="ARBA" id="ARBA00022448"/>
    </source>
</evidence>
<dbReference type="GO" id="GO:0015179">
    <property type="term" value="F:L-amino acid transmembrane transporter activity"/>
    <property type="evidence" value="ECO:0007669"/>
    <property type="project" value="TreeGrafter"/>
</dbReference>
<feature type="transmembrane region" description="Helical" evidence="12">
    <location>
        <begin position="93"/>
        <end position="116"/>
    </location>
</feature>
<dbReference type="GO" id="GO:0016020">
    <property type="term" value="C:membrane"/>
    <property type="evidence" value="ECO:0007669"/>
    <property type="project" value="UniProtKB-SubCell"/>
</dbReference>
<dbReference type="EMBL" id="BT076695">
    <property type="protein sequence ID" value="ACO11119.1"/>
    <property type="molecule type" value="mRNA"/>
</dbReference>
<evidence type="ECO:0000256" key="1">
    <source>
        <dbReference type="ARBA" id="ARBA00004141"/>
    </source>
</evidence>
<evidence type="ECO:0000256" key="8">
    <source>
        <dbReference type="ARBA" id="ARBA00037101"/>
    </source>
</evidence>
<proteinExistence type="evidence at transcript level"/>
<feature type="transmembrane region" description="Helical" evidence="12">
    <location>
        <begin position="167"/>
        <end position="186"/>
    </location>
</feature>
<evidence type="ECO:0000256" key="4">
    <source>
        <dbReference type="ARBA" id="ARBA00022692"/>
    </source>
</evidence>
<feature type="compositionally biased region" description="Polar residues" evidence="11">
    <location>
        <begin position="8"/>
        <end position="20"/>
    </location>
</feature>
<feature type="domain" description="Amino acid transporter transmembrane" evidence="13">
    <location>
        <begin position="19"/>
        <end position="416"/>
    </location>
</feature>
<feature type="transmembrane region" description="Helical" evidence="12">
    <location>
        <begin position="25"/>
        <end position="44"/>
    </location>
</feature>
<evidence type="ECO:0000256" key="6">
    <source>
        <dbReference type="ARBA" id="ARBA00022989"/>
    </source>
</evidence>
<dbReference type="PANTHER" id="PTHR22950:SF458">
    <property type="entry name" value="SODIUM-COUPLED NEUTRAL AMINO ACID TRANSPORTER 11-RELATED"/>
    <property type="match status" value="1"/>
</dbReference>
<dbReference type="PANTHER" id="PTHR22950">
    <property type="entry name" value="AMINO ACID TRANSPORTER"/>
    <property type="match status" value="1"/>
</dbReference>
<sequence length="439" mass="48690">MPKEEPSPDTNGSTRNSSSSSLKVSFNYINSILGSGIIGVPYAIRQAGLGAGIFLIFLIAWIIDYSLILMIKGGSISGAKSYQELVDKSFGPIGYYIISGLQFIYPLIAMVSYNIIFGDTVTKVIVGIFSLPEDSIWNSREFLALLATIFLTLPISLYRNISRLAKVSLVSLLLIGFIAITIYVRLDVYHTHMDINDSFWTFMRPAGIPEAIGIITFAMMCHHNSFLLYDSLEEPSISKWRSVTHVSIFTSVLCMLIFGLGGYFSFGHIVQGDLLNNYCWDDQLMNASRVLFSITIMLTYPIECFVCREVILTALFGNDQSEVVQNMDSKKKTIYHVIITVLIVALTYLISLATNCLGIVLALNGLFAAIPLAFIFPAICYLKLSAGTLNRVQKFPSIFLVTFGISVSVIGMIVLIQYGPAPCDHTFTRAYCEFIRKVV</sequence>
<evidence type="ECO:0000313" key="14">
    <source>
        <dbReference type="EMBL" id="ACO11119.1"/>
    </source>
</evidence>
<keyword evidence="4 12" id="KW-0812">Transmembrane</keyword>
<feature type="region of interest" description="Disordered" evidence="11">
    <location>
        <begin position="1"/>
        <end position="20"/>
    </location>
</feature>
<evidence type="ECO:0000256" key="12">
    <source>
        <dbReference type="SAM" id="Phobius"/>
    </source>
</evidence>
<feature type="transmembrane region" description="Helical" evidence="12">
    <location>
        <begin position="333"/>
        <end position="353"/>
    </location>
</feature>
<reference evidence="14" key="1">
    <citation type="submission" date="2009-03" db="EMBL/GenBank/DDBJ databases">
        <title>Caligus rogercresseyi ESTs and full-length cDNAs.</title>
        <authorList>
            <person name="Yasuike M."/>
            <person name="von Schalburg K."/>
            <person name="Cooper G."/>
            <person name="Leong J."/>
            <person name="Jones S.R.M."/>
            <person name="Koop B.F."/>
        </authorList>
    </citation>
    <scope>NUCLEOTIDE SEQUENCE</scope>
    <source>
        <tissue evidence="14">Whole tissue</tissue>
    </source>
</reference>
<feature type="transmembrane region" description="Helical" evidence="12">
    <location>
        <begin position="359"/>
        <end position="384"/>
    </location>
</feature>
<dbReference type="Pfam" id="PF01490">
    <property type="entry name" value="Aa_trans"/>
    <property type="match status" value="1"/>
</dbReference>
<evidence type="ECO:0000256" key="9">
    <source>
        <dbReference type="ARBA" id="ARBA00040814"/>
    </source>
</evidence>
<dbReference type="AlphaFoldDB" id="C1BQ16"/>
<accession>C1BQ16</accession>
<protein>
    <recommendedName>
        <fullName evidence="9">Putative sodium-coupled neutral amino acid transporter 11</fullName>
    </recommendedName>
    <alternativeName>
        <fullName evidence="10">Solute carrier family 38 member 11</fullName>
    </alternativeName>
</protein>
<feature type="transmembrane region" description="Helical" evidence="12">
    <location>
        <begin position="206"/>
        <end position="227"/>
    </location>
</feature>
<gene>
    <name evidence="14" type="primary">S38AB</name>
</gene>